<accession>A0A1W6ZWY9</accession>
<reference evidence="3 4" key="1">
    <citation type="submission" date="2017-05" db="EMBL/GenBank/DDBJ databases">
        <title>Full genome sequence of Pseudorhodoplanes sinuspersici.</title>
        <authorList>
            <person name="Dastgheib S.M.M."/>
            <person name="Shavandi M."/>
            <person name="Tirandaz H."/>
        </authorList>
    </citation>
    <scope>NUCLEOTIDE SEQUENCE [LARGE SCALE GENOMIC DNA]</scope>
    <source>
        <strain evidence="3 4">RIPI110</strain>
    </source>
</reference>
<dbReference type="Proteomes" id="UP000194137">
    <property type="component" value="Chromosome"/>
</dbReference>
<evidence type="ECO:0000313" key="3">
    <source>
        <dbReference type="EMBL" id="ARQ01833.1"/>
    </source>
</evidence>
<evidence type="ECO:0000256" key="1">
    <source>
        <dbReference type="SAM" id="MobiDB-lite"/>
    </source>
</evidence>
<dbReference type="AlphaFoldDB" id="A0A1W6ZWY9"/>
<sequence>MTAGTALVVALITLAFLAFALGLAFVDFWSRNHRRPLQTPASEQAARAAMKTAAKGKSADLKAA</sequence>
<gene>
    <name evidence="3" type="ORF">CAK95_24090</name>
</gene>
<feature type="transmembrane region" description="Helical" evidence="2">
    <location>
        <begin position="6"/>
        <end position="26"/>
    </location>
</feature>
<dbReference type="KEGG" id="psin:CAK95_24090"/>
<feature type="region of interest" description="Disordered" evidence="1">
    <location>
        <begin position="37"/>
        <end position="64"/>
    </location>
</feature>
<keyword evidence="2" id="KW-0812">Transmembrane</keyword>
<organism evidence="3 4">
    <name type="scientific">Pseudorhodoplanes sinuspersici</name>
    <dbReference type="NCBI Taxonomy" id="1235591"/>
    <lineage>
        <taxon>Bacteria</taxon>
        <taxon>Pseudomonadati</taxon>
        <taxon>Pseudomonadota</taxon>
        <taxon>Alphaproteobacteria</taxon>
        <taxon>Hyphomicrobiales</taxon>
        <taxon>Pseudorhodoplanes</taxon>
    </lineage>
</organism>
<dbReference type="EMBL" id="CP021112">
    <property type="protein sequence ID" value="ARQ01833.1"/>
    <property type="molecule type" value="Genomic_DNA"/>
</dbReference>
<dbReference type="RefSeq" id="WP_086090227.1">
    <property type="nucleotide sequence ID" value="NZ_CP021112.1"/>
</dbReference>
<feature type="compositionally biased region" description="Low complexity" evidence="1">
    <location>
        <begin position="45"/>
        <end position="56"/>
    </location>
</feature>
<keyword evidence="4" id="KW-1185">Reference proteome</keyword>
<name>A0A1W6ZWY9_9HYPH</name>
<evidence type="ECO:0000313" key="4">
    <source>
        <dbReference type="Proteomes" id="UP000194137"/>
    </source>
</evidence>
<protein>
    <submittedName>
        <fullName evidence="3">Uncharacterized protein</fullName>
    </submittedName>
</protein>
<keyword evidence="2" id="KW-1133">Transmembrane helix</keyword>
<proteinExistence type="predicted"/>
<keyword evidence="2" id="KW-0472">Membrane</keyword>
<evidence type="ECO:0000256" key="2">
    <source>
        <dbReference type="SAM" id="Phobius"/>
    </source>
</evidence>